<evidence type="ECO:0000313" key="1">
    <source>
        <dbReference type="EMBL" id="SUZ69454.1"/>
    </source>
</evidence>
<reference evidence="1" key="1">
    <citation type="submission" date="2018-05" db="EMBL/GenBank/DDBJ databases">
        <authorList>
            <person name="Lanie J.A."/>
            <person name="Ng W.-L."/>
            <person name="Kazmierczak K.M."/>
            <person name="Andrzejewski T.M."/>
            <person name="Davidsen T.M."/>
            <person name="Wayne K.J."/>
            <person name="Tettelin H."/>
            <person name="Glass J.I."/>
            <person name="Rusch D."/>
            <person name="Podicherti R."/>
            <person name="Tsui H.-C.T."/>
            <person name="Winkler M.E."/>
        </authorList>
    </citation>
    <scope>NUCLEOTIDE SEQUENCE</scope>
</reference>
<dbReference type="AlphaFoldDB" id="A0A381PS37"/>
<gene>
    <name evidence="1" type="ORF">METZ01_LOCUS22308</name>
</gene>
<accession>A0A381PS37</accession>
<protein>
    <submittedName>
        <fullName evidence="1">Uncharacterized protein</fullName>
    </submittedName>
</protein>
<name>A0A381PS37_9ZZZZ</name>
<sequence>MGSPLVESHCFRTSCDTYYRHKQEATMLSLGSAVRHLL</sequence>
<dbReference type="EMBL" id="UINC01001061">
    <property type="protein sequence ID" value="SUZ69454.1"/>
    <property type="molecule type" value="Genomic_DNA"/>
</dbReference>
<proteinExistence type="predicted"/>
<organism evidence="1">
    <name type="scientific">marine metagenome</name>
    <dbReference type="NCBI Taxonomy" id="408172"/>
    <lineage>
        <taxon>unclassified sequences</taxon>
        <taxon>metagenomes</taxon>
        <taxon>ecological metagenomes</taxon>
    </lineage>
</organism>